<evidence type="ECO:0000313" key="5">
    <source>
        <dbReference type="Proteomes" id="UP000232188"/>
    </source>
</evidence>
<dbReference type="Proteomes" id="UP000232149">
    <property type="component" value="Unassembled WGS sequence"/>
</dbReference>
<reference evidence="4 5" key="1">
    <citation type="submission" date="2017-07" db="EMBL/GenBank/DDBJ databases">
        <title>Leptospira spp. isolated from tropical soils.</title>
        <authorList>
            <person name="Thibeaux R."/>
            <person name="Iraola G."/>
            <person name="Ferres I."/>
            <person name="Bierque E."/>
            <person name="Girault D."/>
            <person name="Soupe-Gilbert M.-E."/>
            <person name="Picardeau M."/>
            <person name="Goarant C."/>
        </authorList>
    </citation>
    <scope>NUCLEOTIDE SEQUENCE [LARGE SCALE GENOMIC DNA]</scope>
    <source>
        <strain evidence="2 5">FH2-B-C1</strain>
        <strain evidence="3 4">FH2-B-D1</strain>
    </source>
</reference>
<dbReference type="EMBL" id="NPDV01000009">
    <property type="protein sequence ID" value="PJZ53157.1"/>
    <property type="molecule type" value="Genomic_DNA"/>
</dbReference>
<keyword evidence="1" id="KW-0472">Membrane</keyword>
<name>A0A2M9YNQ0_9LEPT</name>
<keyword evidence="1" id="KW-1133">Transmembrane helix</keyword>
<gene>
    <name evidence="3" type="ORF">CH376_22855</name>
    <name evidence="2" type="ORF">CH380_12165</name>
</gene>
<comment type="caution">
    <text evidence="2">The sequence shown here is derived from an EMBL/GenBank/DDBJ whole genome shotgun (WGS) entry which is preliminary data.</text>
</comment>
<protein>
    <submittedName>
        <fullName evidence="2">Uncharacterized protein</fullName>
    </submittedName>
</protein>
<evidence type="ECO:0000313" key="4">
    <source>
        <dbReference type="Proteomes" id="UP000232149"/>
    </source>
</evidence>
<accession>A0A2M9YNQ0</accession>
<feature type="transmembrane region" description="Helical" evidence="1">
    <location>
        <begin position="45"/>
        <end position="67"/>
    </location>
</feature>
<keyword evidence="4" id="KW-1185">Reference proteome</keyword>
<evidence type="ECO:0000256" key="1">
    <source>
        <dbReference type="SAM" id="Phobius"/>
    </source>
</evidence>
<evidence type="ECO:0000313" key="2">
    <source>
        <dbReference type="EMBL" id="PJZ53157.1"/>
    </source>
</evidence>
<sequence length="88" mass="10028">MSAGDLEEEFKAANGSAVPTLKNPCTVLQSFAFREHSLLRILFRFLFYFNFILTLFFLASSLIISLVSDQSNRFFKKPKASSLIRSLE</sequence>
<keyword evidence="1" id="KW-0812">Transmembrane</keyword>
<dbReference type="Proteomes" id="UP000232188">
    <property type="component" value="Unassembled WGS sequence"/>
</dbReference>
<dbReference type="EMBL" id="NPDU01000112">
    <property type="protein sequence ID" value="PJZ59602.1"/>
    <property type="molecule type" value="Genomic_DNA"/>
</dbReference>
<proteinExistence type="predicted"/>
<dbReference type="AlphaFoldDB" id="A0A2M9YNQ0"/>
<organism evidence="2 5">
    <name type="scientific">Leptospira adleri</name>
    <dbReference type="NCBI Taxonomy" id="2023186"/>
    <lineage>
        <taxon>Bacteria</taxon>
        <taxon>Pseudomonadati</taxon>
        <taxon>Spirochaetota</taxon>
        <taxon>Spirochaetia</taxon>
        <taxon>Leptospirales</taxon>
        <taxon>Leptospiraceae</taxon>
        <taxon>Leptospira</taxon>
    </lineage>
</organism>
<evidence type="ECO:0000313" key="3">
    <source>
        <dbReference type="EMBL" id="PJZ59602.1"/>
    </source>
</evidence>